<evidence type="ECO:0000313" key="2">
    <source>
        <dbReference type="EMBL" id="OJD11970.1"/>
    </source>
</evidence>
<protein>
    <submittedName>
        <fullName evidence="2">Uncharacterized protein</fullName>
    </submittedName>
</protein>
<dbReference type="EMBL" id="LGRN01000465">
    <property type="protein sequence ID" value="OJD11970.1"/>
    <property type="molecule type" value="Genomic_DNA"/>
</dbReference>
<feature type="compositionally biased region" description="Low complexity" evidence="1">
    <location>
        <begin position="318"/>
        <end position="330"/>
    </location>
</feature>
<comment type="caution">
    <text evidence="2">The sequence shown here is derived from an EMBL/GenBank/DDBJ whole genome shotgun (WGS) entry which is preliminary data.</text>
</comment>
<dbReference type="VEuPathDB" id="FungiDB:AJ78_07371"/>
<proteinExistence type="predicted"/>
<feature type="compositionally biased region" description="Low complexity" evidence="1">
    <location>
        <begin position="72"/>
        <end position="83"/>
    </location>
</feature>
<organism evidence="2 3">
    <name type="scientific">Emergomyces pasteurianus Ep9510</name>
    <dbReference type="NCBI Taxonomy" id="1447872"/>
    <lineage>
        <taxon>Eukaryota</taxon>
        <taxon>Fungi</taxon>
        <taxon>Dikarya</taxon>
        <taxon>Ascomycota</taxon>
        <taxon>Pezizomycotina</taxon>
        <taxon>Eurotiomycetes</taxon>
        <taxon>Eurotiomycetidae</taxon>
        <taxon>Onygenales</taxon>
        <taxon>Ajellomycetaceae</taxon>
        <taxon>Emergomyces</taxon>
    </lineage>
</organism>
<keyword evidence="3" id="KW-1185">Reference proteome</keyword>
<evidence type="ECO:0000256" key="1">
    <source>
        <dbReference type="SAM" id="MobiDB-lite"/>
    </source>
</evidence>
<feature type="compositionally biased region" description="Basic and acidic residues" evidence="1">
    <location>
        <begin position="199"/>
        <end position="226"/>
    </location>
</feature>
<evidence type="ECO:0000313" key="3">
    <source>
        <dbReference type="Proteomes" id="UP000182235"/>
    </source>
</evidence>
<reference evidence="2 3" key="1">
    <citation type="submission" date="2015-07" db="EMBL/GenBank/DDBJ databases">
        <title>Emmonsia species relationships and genome sequence.</title>
        <authorList>
            <consortium name="The Broad Institute Genomics Platform"/>
            <person name="Cuomo C.A."/>
            <person name="Munoz J.F."/>
            <person name="Imamovic A."/>
            <person name="Priest M.E."/>
            <person name="Young S."/>
            <person name="Clay O.K."/>
            <person name="McEwen J.G."/>
        </authorList>
    </citation>
    <scope>NUCLEOTIDE SEQUENCE [LARGE SCALE GENOMIC DNA]</scope>
    <source>
        <strain evidence="2 3">UAMH 9510</strain>
    </source>
</reference>
<dbReference type="OrthoDB" id="5372734at2759"/>
<dbReference type="AlphaFoldDB" id="A0A1J9P7U1"/>
<name>A0A1J9P7U1_9EURO</name>
<feature type="region of interest" description="Disordered" evidence="1">
    <location>
        <begin position="153"/>
        <end position="465"/>
    </location>
</feature>
<gene>
    <name evidence="2" type="ORF">AJ78_07371</name>
</gene>
<feature type="compositionally biased region" description="Low complexity" evidence="1">
    <location>
        <begin position="337"/>
        <end position="355"/>
    </location>
</feature>
<dbReference type="STRING" id="1447872.A0A1J9P7U1"/>
<accession>A0A1J9P7U1</accession>
<feature type="compositionally biased region" description="Basic and acidic residues" evidence="1">
    <location>
        <begin position="425"/>
        <end position="437"/>
    </location>
</feature>
<feature type="compositionally biased region" description="Low complexity" evidence="1">
    <location>
        <begin position="164"/>
        <end position="177"/>
    </location>
</feature>
<dbReference type="Proteomes" id="UP000182235">
    <property type="component" value="Unassembled WGS sequence"/>
</dbReference>
<sequence>MSDDEEYYDDDADWMWFDDGERELADDLAEGTMHSPVYMDHGVYDAIDSASDWDYYTDEYFDDDLSVMRTQSLASTTSSQGTAGKKKKSKRKQGEQQRVGNDTVNNNKGNPNSFCRILWRSSGYLVDQGELYEPGKGEKVALLKNWREIFKDSQPKRDHRLQKSASASSSSSSSSPSRVLPQSLFPKSVAGRKQPGRSSKTEKRNAGVKIDRVVDLPVFDSERVSEEGSEWAGGEWGGRGDGDDDDGGDGGDGQCLTPPPSFLSASQQEIYEKSRKKAAAPPRRSDNDKDHNRQPGSHLKSVMPLPAQGNIPDPPPTLASSPSSPSTATSNRRSVRPSTAPTTNSTSITTRPSTSIVKNGEPGELSSSLQDGYAADIADNVTPVGKGNSPPAHRQRRKRKACSPVDNCGRDQDGGNKSKRATTKRRLDDSDHDDRYDAGSQTKTKEVLPATTTNTTRRILRERKK</sequence>
<feature type="compositionally biased region" description="Basic and acidic residues" evidence="1">
    <location>
        <begin position="283"/>
        <end position="293"/>
    </location>
</feature>
<feature type="region of interest" description="Disordered" evidence="1">
    <location>
        <begin position="72"/>
        <end position="111"/>
    </location>
</feature>
<feature type="compositionally biased region" description="Polar residues" evidence="1">
    <location>
        <begin position="99"/>
        <end position="111"/>
    </location>
</feature>